<comment type="caution">
    <text evidence="7">The sequence shown here is derived from an EMBL/GenBank/DDBJ whole genome shotgun (WGS) entry which is preliminary data.</text>
</comment>
<evidence type="ECO:0000256" key="1">
    <source>
        <dbReference type="ARBA" id="ARBA00006586"/>
    </source>
</evidence>
<protein>
    <submittedName>
        <fullName evidence="7">Penicillin acylase family protein</fullName>
    </submittedName>
</protein>
<dbReference type="Gene3D" id="1.10.439.10">
    <property type="entry name" value="Penicillin Amidohydrolase, domain 1"/>
    <property type="match status" value="1"/>
</dbReference>
<proteinExistence type="inferred from homology"/>
<dbReference type="SUPFAM" id="SSF56235">
    <property type="entry name" value="N-terminal nucleophile aminohydrolases (Ntn hydrolases)"/>
    <property type="match status" value="1"/>
</dbReference>
<dbReference type="Gene3D" id="3.60.20.10">
    <property type="entry name" value="Glutamine Phosphoribosylpyrophosphate, subunit 1, domain 1"/>
    <property type="match status" value="1"/>
</dbReference>
<dbReference type="Gene3D" id="2.30.120.10">
    <property type="match status" value="1"/>
</dbReference>
<keyword evidence="3" id="KW-0378">Hydrolase</keyword>
<dbReference type="PANTHER" id="PTHR34218">
    <property type="entry name" value="PEPTIDASE S45 PENICILLIN AMIDASE"/>
    <property type="match status" value="1"/>
</dbReference>
<sequence length="828" mass="87582">MPSYRQTLAMRQKVRTTRRLGPALATLCLASGVAALLPASASASAATEPDGGRVGDHGYTAQIRRTEFGIPHVLAHDYGGLGYGYGYAFAQDNLCQLADQVLTLRGERSRYLGPAETTAEGTPNLASDTYHQGLRQAGTVRRLLDRPAPLGPTPELRRMVEGYAAGYNRYLRDTGTAQLPDPTCKGKPWVGPISAMDIWNLVYEVDGAAGAAAFQQAIATATPPTVGKSTKPLRAPTAARGTTAGGPAPASAKPSTSPSNGAGPRRGELGSNGWALGRDATRGRDGMLLANPHLSWIGGDRFYQVQLTIPGVIDVAGAGIYGTPLVEIGHTRTLAWTHTTSYADHSSLYRLTLAPGDPTSYLVDGKAVPMARRTVPVTVRGADGKLSTVSATLYTSRYGPVLADGWTRTEAYALRDANADNLRSMNEWLAIGRATSVAELTQAHQTYQGIPWTYTIATDSNGTAYFNDSSAVPHVTDDQLERCSLPGADEDLPGVLDGSTSACDWGSDPDAAVPGVFGPGHQPRLTRTDYVANSNNDSALTNPEAPLTGYPRMYHAGGPIGPRAQLGLQMIAGRRDGSDGLGAPGFTLPTLQASMLGNRNHTAELGRDDAVAMCRAHPVLTATDGTEVDVRAACDVLAAWDMRDDPDSRGAVLWKAFRTRVGGPYPWWRVAYDPAQPLTTPRGLNGDEPRVRGALADAVRQLAAGKLPLDAPIGALQRWAGIPLPGCSGGEGCFNVVNATPTAGSGGATRPSSPDDHASGSSFIMATELTPQGPRTRTILTYGQSANPASPHYTDQTVLFSQKRWVTERFTEAEIAADPRLRTTVLRG</sequence>
<keyword evidence="2 6" id="KW-0732">Signal</keyword>
<evidence type="ECO:0000256" key="6">
    <source>
        <dbReference type="SAM" id="SignalP"/>
    </source>
</evidence>
<accession>A0ABN1FSI7</accession>
<dbReference type="PANTHER" id="PTHR34218:SF3">
    <property type="entry name" value="ACYL-HOMOSERINE LACTONE ACYLASE PVDQ"/>
    <property type="match status" value="1"/>
</dbReference>
<dbReference type="InterPro" id="IPR002692">
    <property type="entry name" value="S45"/>
</dbReference>
<dbReference type="InterPro" id="IPR043146">
    <property type="entry name" value="Penicillin_amidase_N_B-knob"/>
</dbReference>
<dbReference type="Pfam" id="PF01804">
    <property type="entry name" value="Penicil_amidase"/>
    <property type="match status" value="1"/>
</dbReference>
<evidence type="ECO:0000256" key="3">
    <source>
        <dbReference type="ARBA" id="ARBA00022801"/>
    </source>
</evidence>
<evidence type="ECO:0000313" key="8">
    <source>
        <dbReference type="Proteomes" id="UP001500668"/>
    </source>
</evidence>
<comment type="similarity">
    <text evidence="1">Belongs to the peptidase S45 family.</text>
</comment>
<dbReference type="InterPro" id="IPR043147">
    <property type="entry name" value="Penicillin_amidase_A-knob"/>
</dbReference>
<dbReference type="Proteomes" id="UP001500668">
    <property type="component" value="Unassembled WGS sequence"/>
</dbReference>
<evidence type="ECO:0000256" key="2">
    <source>
        <dbReference type="ARBA" id="ARBA00022729"/>
    </source>
</evidence>
<evidence type="ECO:0000313" key="7">
    <source>
        <dbReference type="EMBL" id="GAA0596955.1"/>
    </source>
</evidence>
<feature type="chain" id="PRO_5046140956" evidence="6">
    <location>
        <begin position="46"/>
        <end position="828"/>
    </location>
</feature>
<evidence type="ECO:0000256" key="5">
    <source>
        <dbReference type="SAM" id="MobiDB-lite"/>
    </source>
</evidence>
<feature type="signal peptide" evidence="6">
    <location>
        <begin position="1"/>
        <end position="45"/>
    </location>
</feature>
<dbReference type="InterPro" id="IPR023343">
    <property type="entry name" value="Penicillin_amidase_dom1"/>
</dbReference>
<keyword evidence="4" id="KW-0865">Zymogen</keyword>
<evidence type="ECO:0000256" key="4">
    <source>
        <dbReference type="ARBA" id="ARBA00023145"/>
    </source>
</evidence>
<dbReference type="Gene3D" id="1.10.1400.10">
    <property type="match status" value="1"/>
</dbReference>
<gene>
    <name evidence="7" type="ORF">GCM10010394_28160</name>
</gene>
<organism evidence="7 8">
    <name type="scientific">Streptomyces crystallinus</name>
    <dbReference type="NCBI Taxonomy" id="68191"/>
    <lineage>
        <taxon>Bacteria</taxon>
        <taxon>Bacillati</taxon>
        <taxon>Actinomycetota</taxon>
        <taxon>Actinomycetes</taxon>
        <taxon>Kitasatosporales</taxon>
        <taxon>Streptomycetaceae</taxon>
        <taxon>Streptomyces</taxon>
    </lineage>
</organism>
<feature type="region of interest" description="Disordered" evidence="5">
    <location>
        <begin position="223"/>
        <end position="277"/>
    </location>
</feature>
<feature type="compositionally biased region" description="Low complexity" evidence="5">
    <location>
        <begin position="235"/>
        <end position="259"/>
    </location>
</feature>
<dbReference type="EMBL" id="BAAACA010000014">
    <property type="protein sequence ID" value="GAA0596955.1"/>
    <property type="molecule type" value="Genomic_DNA"/>
</dbReference>
<dbReference type="InterPro" id="IPR029055">
    <property type="entry name" value="Ntn_hydrolases_N"/>
</dbReference>
<name>A0ABN1FSI7_9ACTN</name>
<reference evidence="7 8" key="1">
    <citation type="journal article" date="2019" name="Int. J. Syst. Evol. Microbiol.">
        <title>The Global Catalogue of Microorganisms (GCM) 10K type strain sequencing project: providing services to taxonomists for standard genome sequencing and annotation.</title>
        <authorList>
            <consortium name="The Broad Institute Genomics Platform"/>
            <consortium name="The Broad Institute Genome Sequencing Center for Infectious Disease"/>
            <person name="Wu L."/>
            <person name="Ma J."/>
        </authorList>
    </citation>
    <scope>NUCLEOTIDE SEQUENCE [LARGE SCALE GENOMIC DNA]</scope>
    <source>
        <strain evidence="7 8">JCM 5067</strain>
    </source>
</reference>
<keyword evidence="8" id="KW-1185">Reference proteome</keyword>